<organism evidence="15 16">
    <name type="scientific">Dryobates pubescens</name>
    <name type="common">Downy woodpecker</name>
    <name type="synonym">Picoides pubescens</name>
    <dbReference type="NCBI Taxonomy" id="118200"/>
    <lineage>
        <taxon>Eukaryota</taxon>
        <taxon>Metazoa</taxon>
        <taxon>Chordata</taxon>
        <taxon>Craniata</taxon>
        <taxon>Vertebrata</taxon>
        <taxon>Euteleostomi</taxon>
        <taxon>Archelosauria</taxon>
        <taxon>Archosauria</taxon>
        <taxon>Dinosauria</taxon>
        <taxon>Saurischia</taxon>
        <taxon>Theropoda</taxon>
        <taxon>Coelurosauria</taxon>
        <taxon>Aves</taxon>
        <taxon>Neognathae</taxon>
        <taxon>Neoaves</taxon>
        <taxon>Telluraves</taxon>
        <taxon>Coraciimorphae</taxon>
        <taxon>Piciformes</taxon>
        <taxon>Picidae</taxon>
        <taxon>Dryobates</taxon>
    </lineage>
</organism>
<dbReference type="CDD" id="cd11955">
    <property type="entry name" value="SH3_srGAP1-3"/>
    <property type="match status" value="1"/>
</dbReference>
<evidence type="ECO:0000256" key="5">
    <source>
        <dbReference type="ARBA" id="ARBA00056458"/>
    </source>
</evidence>
<dbReference type="InterPro" id="IPR001452">
    <property type="entry name" value="SH3_domain"/>
</dbReference>
<evidence type="ECO:0000259" key="14">
    <source>
        <dbReference type="PROSITE" id="PS51741"/>
    </source>
</evidence>
<dbReference type="SUPFAM" id="SSF48350">
    <property type="entry name" value="GTPase activation domain, GAP"/>
    <property type="match status" value="1"/>
</dbReference>
<feature type="domain" description="Rho-GAP" evidence="13">
    <location>
        <begin position="498"/>
        <end position="677"/>
    </location>
</feature>
<dbReference type="InterPro" id="IPR031160">
    <property type="entry name" value="F_BAR_dom"/>
</dbReference>
<dbReference type="InterPro" id="IPR000198">
    <property type="entry name" value="RhoGAP_dom"/>
</dbReference>
<dbReference type="CDD" id="cd04383">
    <property type="entry name" value="RhoGAP_srGAP"/>
    <property type="match status" value="1"/>
</dbReference>
<dbReference type="InterPro" id="IPR036028">
    <property type="entry name" value="SH3-like_dom_sf"/>
</dbReference>
<sequence>EIRAQLVEQLKCLDQQCELRVQLLQDLQDFFRKKAEIEMDYSRNLEKLAERFLAKTRSTKDQQFKKDQNVLSPVNCWNLLLHQVKRESRDHTTLSDIYLNNIIPRFVQVSEDSGRLFKKSKEVGLQLQEDLMKVLNELYTVMKTYHMYNADSISAQSKLKEAEKQEEKQIGKSVKQEDKQTPRSPDSAANVKFEEKHVRRSSVKKIEKMKEKRQAKYTENRLKAIKARNEYLLALEATNASVFKYYIHDLSDLIDCCDLGYHASLNRALRTFLSAELNLEQSKHEGLDAIENAVENLDANSDKQRLMEMYNNVFCPPMKFEFQPHMGDMESQICAQQPVQSELVQRCQQLQSRLSTLKIENEEVKKTMEATLQTIQDIVTIEDFDVSDCFQYSNSMESVKSTVSETFMSKPSIAKRRANQQETEQFYFTKMKEYLEGRNLITKLQAKHDLLQKTLGESESQACSLLQPARLLHPPDLWCANLLNESWSSMWALKCFAFSLEMLCKAKIASCLQSLRGLQHEGIFRVSGSQVEVNDIKNAFERGEDPLAGDQNDHDMDSIAGVLKLYFRGLEHPLFPKDIFHDLLACVTMDNLQERALHARKVLLTLPKTTLIVMRYLFAFLNHLSQFSEENMMDPYNLAICFGPTLMSVPEGHDQVSCQAHVNELIKTIIIQHENIFPGPRELEGPVYSRGGSTEDYCESPHGERASTEDSVQDVTAEHHTSDDECEPIEAIAKFDYIGRTARELSFKKGASLLLYQRASDDWWEGRHNGIDGLIPHQYIVVQD</sequence>
<dbReference type="Pfam" id="PF00018">
    <property type="entry name" value="SH3_1"/>
    <property type="match status" value="1"/>
</dbReference>
<dbReference type="InterPro" id="IPR051627">
    <property type="entry name" value="SLIT-ROBO_RhoGAP"/>
</dbReference>
<feature type="region of interest" description="Disordered" evidence="11">
    <location>
        <begin position="159"/>
        <end position="197"/>
    </location>
</feature>
<feature type="non-terminal residue" evidence="15">
    <location>
        <position position="784"/>
    </location>
</feature>
<dbReference type="FunFam" id="1.20.1270.60:FF:000006">
    <property type="entry name" value="SLIT-ROBO Rho GTPase-activating protein 1 isoform 2"/>
    <property type="match status" value="1"/>
</dbReference>
<feature type="coiled-coil region" evidence="10">
    <location>
        <begin position="340"/>
        <end position="374"/>
    </location>
</feature>
<dbReference type="SUPFAM" id="SSF50044">
    <property type="entry name" value="SH3-domain"/>
    <property type="match status" value="1"/>
</dbReference>
<comment type="function">
    <text evidence="5">GTPase-activating protein for RhoA and Cdc42 small GTPases. Together with CDC42 seems to be involved in the pathway mediating the repulsive signaling of Robo and Slit proteins in neuronal migration. SLIT2, probably through interaction with ROBO1, increases the interaction of SRGAP1 with ROBO1 and inactivates CDC42.</text>
</comment>
<dbReference type="FunFam" id="1.10.555.10:FF:000010">
    <property type="entry name" value="SLIT-ROBO Rho GTPase-activating protein 1 isoform 2"/>
    <property type="match status" value="1"/>
</dbReference>
<dbReference type="FunFam" id="2.30.30.40:FF:000005">
    <property type="entry name" value="SLIT-ROBO Rho GTPase-activating protein 1 isoform 2"/>
    <property type="match status" value="1"/>
</dbReference>
<dbReference type="SMART" id="SM00326">
    <property type="entry name" value="SH3"/>
    <property type="match status" value="1"/>
</dbReference>
<dbReference type="Gene3D" id="1.20.1270.60">
    <property type="entry name" value="Arfaptin homology (AH) domain/BAR domain"/>
    <property type="match status" value="1"/>
</dbReference>
<keyword evidence="16" id="KW-1185">Reference proteome</keyword>
<proteinExistence type="predicted"/>
<dbReference type="SMART" id="SM00324">
    <property type="entry name" value="RhoGAP"/>
    <property type="match status" value="1"/>
</dbReference>
<dbReference type="STRING" id="118200.A0A093GDI9"/>
<evidence type="ECO:0000259" key="13">
    <source>
        <dbReference type="PROSITE" id="PS50238"/>
    </source>
</evidence>
<evidence type="ECO:0000256" key="3">
    <source>
        <dbReference type="ARBA" id="ARBA00022553"/>
    </source>
</evidence>
<feature type="compositionally biased region" description="Basic and acidic residues" evidence="11">
    <location>
        <begin position="699"/>
        <end position="708"/>
    </location>
</feature>
<dbReference type="Proteomes" id="UP000053875">
    <property type="component" value="Unassembled WGS sequence"/>
</dbReference>
<feature type="compositionally biased region" description="Basic and acidic residues" evidence="11">
    <location>
        <begin position="159"/>
        <end position="181"/>
    </location>
</feature>
<dbReference type="GO" id="GO:0007165">
    <property type="term" value="P:signal transduction"/>
    <property type="evidence" value="ECO:0007669"/>
    <property type="project" value="InterPro"/>
</dbReference>
<reference evidence="15 16" key="1">
    <citation type="submission" date="2014-04" db="EMBL/GenBank/DDBJ databases">
        <title>Genome evolution of avian class.</title>
        <authorList>
            <person name="Zhang G."/>
            <person name="Li C."/>
        </authorList>
    </citation>
    <scope>NUCLEOTIDE SEQUENCE [LARGE SCALE GENOMIC DNA]</scope>
    <source>
        <strain evidence="15">BGI_N307</strain>
    </source>
</reference>
<keyword evidence="1 8" id="KW-0728">SH3 domain</keyword>
<dbReference type="EMBL" id="KL215502">
    <property type="protein sequence ID" value="KFV64824.1"/>
    <property type="molecule type" value="Genomic_DNA"/>
</dbReference>
<dbReference type="Pfam" id="PF00611">
    <property type="entry name" value="FCH"/>
    <property type="match status" value="1"/>
</dbReference>
<dbReference type="PANTHER" id="PTHR14166">
    <property type="entry name" value="SLIT-ROBO RHO GTPASE ACTIVATING PROTEIN"/>
    <property type="match status" value="1"/>
</dbReference>
<keyword evidence="4 9" id="KW-0175">Coiled coil</keyword>
<evidence type="ECO:0000256" key="8">
    <source>
        <dbReference type="PROSITE-ProRule" id="PRU00192"/>
    </source>
</evidence>
<evidence type="ECO:0000313" key="15">
    <source>
        <dbReference type="EMBL" id="KFV64824.1"/>
    </source>
</evidence>
<dbReference type="Pfam" id="PF00620">
    <property type="entry name" value="RhoGAP"/>
    <property type="match status" value="1"/>
</dbReference>
<dbReference type="Gene3D" id="2.30.30.40">
    <property type="entry name" value="SH3 Domains"/>
    <property type="match status" value="1"/>
</dbReference>
<evidence type="ECO:0000256" key="1">
    <source>
        <dbReference type="ARBA" id="ARBA00022443"/>
    </source>
</evidence>
<dbReference type="Gene3D" id="1.10.555.10">
    <property type="entry name" value="Rho GTPase activation protein"/>
    <property type="match status" value="1"/>
</dbReference>
<feature type="non-terminal residue" evidence="15">
    <location>
        <position position="1"/>
    </location>
</feature>
<evidence type="ECO:0000256" key="9">
    <source>
        <dbReference type="PROSITE-ProRule" id="PRU01077"/>
    </source>
</evidence>
<dbReference type="InterPro" id="IPR008936">
    <property type="entry name" value="Rho_GTPase_activation_prot"/>
</dbReference>
<dbReference type="InterPro" id="IPR027267">
    <property type="entry name" value="AH/BAR_dom_sf"/>
</dbReference>
<protein>
    <recommendedName>
        <fullName evidence="6">SLIT-ROBO Rho GTPase-activating protein 1</fullName>
    </recommendedName>
    <alternativeName>
        <fullName evidence="7">Rho GTPase-activating protein 13</fullName>
    </alternativeName>
</protein>
<dbReference type="SUPFAM" id="SSF103657">
    <property type="entry name" value="BAR/IMD domain-like"/>
    <property type="match status" value="1"/>
</dbReference>
<feature type="domain" description="SH3" evidence="12">
    <location>
        <begin position="726"/>
        <end position="784"/>
    </location>
</feature>
<feature type="region of interest" description="Disordered" evidence="11">
    <location>
        <begin position="688"/>
        <end position="710"/>
    </location>
</feature>
<dbReference type="GO" id="GO:0005096">
    <property type="term" value="F:GTPase activator activity"/>
    <property type="evidence" value="ECO:0007669"/>
    <property type="project" value="UniProtKB-KW"/>
</dbReference>
<evidence type="ECO:0000256" key="7">
    <source>
        <dbReference type="ARBA" id="ARBA00083891"/>
    </source>
</evidence>
<evidence type="ECO:0000313" key="16">
    <source>
        <dbReference type="Proteomes" id="UP000053875"/>
    </source>
</evidence>
<dbReference type="PROSITE" id="PS50238">
    <property type="entry name" value="RHOGAP"/>
    <property type="match status" value="1"/>
</dbReference>
<dbReference type="PROSITE" id="PS50002">
    <property type="entry name" value="SH3"/>
    <property type="match status" value="1"/>
</dbReference>
<gene>
    <name evidence="15" type="ORF">N307_03389</name>
</gene>
<keyword evidence="2" id="KW-0343">GTPase activation</keyword>
<dbReference type="InterPro" id="IPR001060">
    <property type="entry name" value="FCH_dom"/>
</dbReference>
<feature type="domain" description="F-BAR" evidence="14">
    <location>
        <begin position="1"/>
        <end position="302"/>
    </location>
</feature>
<dbReference type="InterPro" id="IPR035648">
    <property type="entry name" value="srGAP1/2/3_SH3"/>
</dbReference>
<dbReference type="SMART" id="SM00055">
    <property type="entry name" value="FCH"/>
    <property type="match status" value="1"/>
</dbReference>
<dbReference type="AlphaFoldDB" id="A0A093GDI9"/>
<evidence type="ECO:0000256" key="10">
    <source>
        <dbReference type="SAM" id="Coils"/>
    </source>
</evidence>
<evidence type="ECO:0000256" key="2">
    <source>
        <dbReference type="ARBA" id="ARBA00022468"/>
    </source>
</evidence>
<evidence type="ECO:0000256" key="4">
    <source>
        <dbReference type="ARBA" id="ARBA00023054"/>
    </source>
</evidence>
<accession>A0A093GDI9</accession>
<name>A0A093GDI9_DRYPU</name>
<evidence type="ECO:0000256" key="6">
    <source>
        <dbReference type="ARBA" id="ARBA00073473"/>
    </source>
</evidence>
<keyword evidence="3" id="KW-0597">Phosphoprotein</keyword>
<dbReference type="PROSITE" id="PS51741">
    <property type="entry name" value="F_BAR"/>
    <property type="match status" value="1"/>
</dbReference>
<evidence type="ECO:0000259" key="12">
    <source>
        <dbReference type="PROSITE" id="PS50002"/>
    </source>
</evidence>
<evidence type="ECO:0000256" key="11">
    <source>
        <dbReference type="SAM" id="MobiDB-lite"/>
    </source>
</evidence>